<protein>
    <submittedName>
        <fullName evidence="6">Oidioi.mRNA.OKI2018_I69.chr2.g4400.t1.cds</fullName>
    </submittedName>
</protein>
<dbReference type="SUPFAM" id="SSF49854">
    <property type="entry name" value="Spermadhesin, CUB domain"/>
    <property type="match status" value="1"/>
</dbReference>
<keyword evidence="2" id="KW-1015">Disulfide bond</keyword>
<evidence type="ECO:0000259" key="5">
    <source>
        <dbReference type="PROSITE" id="PS01180"/>
    </source>
</evidence>
<dbReference type="Proteomes" id="UP001158576">
    <property type="component" value="Chromosome 2"/>
</dbReference>
<dbReference type="Pfam" id="PF00431">
    <property type="entry name" value="CUB"/>
    <property type="match status" value="1"/>
</dbReference>
<evidence type="ECO:0000256" key="4">
    <source>
        <dbReference type="SAM" id="MobiDB-lite"/>
    </source>
</evidence>
<keyword evidence="1" id="KW-0677">Repeat</keyword>
<dbReference type="Gene3D" id="2.60.120.290">
    <property type="entry name" value="Spermadhesin, CUB domain"/>
    <property type="match status" value="1"/>
</dbReference>
<feature type="region of interest" description="Disordered" evidence="4">
    <location>
        <begin position="117"/>
        <end position="141"/>
    </location>
</feature>
<accession>A0ABN7T0N4</accession>
<dbReference type="PANTHER" id="PTHR24251">
    <property type="entry name" value="OVOCHYMASE-RELATED"/>
    <property type="match status" value="1"/>
</dbReference>
<comment type="caution">
    <text evidence="3">Lacks conserved residue(s) required for the propagation of feature annotation.</text>
</comment>
<sequence>MKLIIASIASASAYSTSYASADYVDNDFPADATCGGIITGSQLLLPPQDENGFYYKNMNCVWKIQFPESVTSFHIFPNKFAVEKCDECLCDAVILDDGAGNQSSYCGWASRRRREAETALGLESRTSPPNHSKSGMPAQTINGNTGSISFVSDDSYAMRGFEICIYADGDDMATVCIPPAPAAPATLSPAEAWGQIEAAAAALGTVVNDFYAALPGLGANSVLASKKLARFNDFFAKMQKLNSFSSADACNFPAGSNDHSTFVSPIDSADGCVELQGLFASLASFTDSYVCMPDAEYNPIKLTRLIQRQHNQIVTRKLKQMNCGN</sequence>
<dbReference type="PROSITE" id="PS01180">
    <property type="entry name" value="CUB"/>
    <property type="match status" value="1"/>
</dbReference>
<dbReference type="CDD" id="cd00041">
    <property type="entry name" value="CUB"/>
    <property type="match status" value="1"/>
</dbReference>
<evidence type="ECO:0000313" key="7">
    <source>
        <dbReference type="Proteomes" id="UP001158576"/>
    </source>
</evidence>
<organism evidence="6 7">
    <name type="scientific">Oikopleura dioica</name>
    <name type="common">Tunicate</name>
    <dbReference type="NCBI Taxonomy" id="34765"/>
    <lineage>
        <taxon>Eukaryota</taxon>
        <taxon>Metazoa</taxon>
        <taxon>Chordata</taxon>
        <taxon>Tunicata</taxon>
        <taxon>Appendicularia</taxon>
        <taxon>Copelata</taxon>
        <taxon>Oikopleuridae</taxon>
        <taxon>Oikopleura</taxon>
    </lineage>
</organism>
<feature type="compositionally biased region" description="Polar residues" evidence="4">
    <location>
        <begin position="124"/>
        <end position="141"/>
    </location>
</feature>
<dbReference type="SMART" id="SM00042">
    <property type="entry name" value="CUB"/>
    <property type="match status" value="1"/>
</dbReference>
<name>A0ABN7T0N4_OIKDI</name>
<reference evidence="6 7" key="1">
    <citation type="submission" date="2021-04" db="EMBL/GenBank/DDBJ databases">
        <authorList>
            <person name="Bliznina A."/>
        </authorList>
    </citation>
    <scope>NUCLEOTIDE SEQUENCE [LARGE SCALE GENOMIC DNA]</scope>
</reference>
<evidence type="ECO:0000256" key="2">
    <source>
        <dbReference type="ARBA" id="ARBA00023157"/>
    </source>
</evidence>
<dbReference type="EMBL" id="OU015567">
    <property type="protein sequence ID" value="CAG5109932.1"/>
    <property type="molecule type" value="Genomic_DNA"/>
</dbReference>
<dbReference type="InterPro" id="IPR035914">
    <property type="entry name" value="Sperma_CUB_dom_sf"/>
</dbReference>
<dbReference type="InterPro" id="IPR000859">
    <property type="entry name" value="CUB_dom"/>
</dbReference>
<dbReference type="PANTHER" id="PTHR24251:SF30">
    <property type="entry name" value="MEMBRANE FRIZZLED-RELATED PROTEIN"/>
    <property type="match status" value="1"/>
</dbReference>
<evidence type="ECO:0000313" key="6">
    <source>
        <dbReference type="EMBL" id="CAG5109932.1"/>
    </source>
</evidence>
<feature type="domain" description="CUB" evidence="5">
    <location>
        <begin position="34"/>
        <end position="168"/>
    </location>
</feature>
<keyword evidence="7" id="KW-1185">Reference proteome</keyword>
<gene>
    <name evidence="6" type="ORF">OKIOD_LOCUS13165</name>
</gene>
<proteinExistence type="predicted"/>
<evidence type="ECO:0000256" key="3">
    <source>
        <dbReference type="PROSITE-ProRule" id="PRU00059"/>
    </source>
</evidence>
<evidence type="ECO:0000256" key="1">
    <source>
        <dbReference type="ARBA" id="ARBA00022737"/>
    </source>
</evidence>